<protein>
    <submittedName>
        <fullName evidence="2">Uncharacterized protein</fullName>
    </submittedName>
</protein>
<evidence type="ECO:0000313" key="2">
    <source>
        <dbReference type="EMBL" id="MXP40298.1"/>
    </source>
</evidence>
<feature type="signal peptide" evidence="1">
    <location>
        <begin position="1"/>
        <end position="22"/>
    </location>
</feature>
<keyword evidence="3" id="KW-1185">Reference proteome</keyword>
<feature type="chain" id="PRO_5026143147" evidence="1">
    <location>
        <begin position="23"/>
        <end position="175"/>
    </location>
</feature>
<evidence type="ECO:0000313" key="3">
    <source>
        <dbReference type="Proteomes" id="UP000469159"/>
    </source>
</evidence>
<gene>
    <name evidence="2" type="ORF">GRI75_01400</name>
</gene>
<proteinExistence type="predicted"/>
<accession>A0A6I4UNH6</accession>
<dbReference type="RefSeq" id="WP_160745142.1">
    <property type="nucleotide sequence ID" value="NZ_WTYK01000001.1"/>
</dbReference>
<dbReference type="OrthoDB" id="9877370at2"/>
<dbReference type="AlphaFoldDB" id="A0A6I4UNH6"/>
<name>A0A6I4UNH6_9SPHN</name>
<organism evidence="2 3">
    <name type="scientific">Croceibacterium soli</name>
    <dbReference type="NCBI Taxonomy" id="1739690"/>
    <lineage>
        <taxon>Bacteria</taxon>
        <taxon>Pseudomonadati</taxon>
        <taxon>Pseudomonadota</taxon>
        <taxon>Alphaproteobacteria</taxon>
        <taxon>Sphingomonadales</taxon>
        <taxon>Erythrobacteraceae</taxon>
        <taxon>Croceibacterium</taxon>
    </lineage>
</organism>
<evidence type="ECO:0000256" key="1">
    <source>
        <dbReference type="SAM" id="SignalP"/>
    </source>
</evidence>
<keyword evidence="1" id="KW-0732">Signal</keyword>
<dbReference type="Proteomes" id="UP000469159">
    <property type="component" value="Unassembled WGS sequence"/>
</dbReference>
<comment type="caution">
    <text evidence="2">The sequence shown here is derived from an EMBL/GenBank/DDBJ whole genome shotgun (WGS) entry which is preliminary data.</text>
</comment>
<reference evidence="2 3" key="1">
    <citation type="submission" date="2019-12" db="EMBL/GenBank/DDBJ databases">
        <title>Genomic-based taxomic classification of the family Erythrobacteraceae.</title>
        <authorList>
            <person name="Xu L."/>
        </authorList>
    </citation>
    <scope>NUCLEOTIDE SEQUENCE [LARGE SCALE GENOMIC DNA]</scope>
    <source>
        <strain evidence="2 3">MCCC 1K02066</strain>
    </source>
</reference>
<sequence>MMRRSITMLAAAASIAPTIAQANDCPAGMSDEVEAALGETVAWLEAGQTVHTPAGLTMLDKPVSYVIAKRSAEGERIQQLDYRFNGLIRPADQEYPSDLRKAFDKAFNSSVCGKDRDPVCAITFSNKEGGGRLSGGKLSVGDLWIPDDARGPALQLVKADENLGNGDPVFLICLY</sequence>
<dbReference type="EMBL" id="WTYK01000001">
    <property type="protein sequence ID" value="MXP40298.1"/>
    <property type="molecule type" value="Genomic_DNA"/>
</dbReference>